<evidence type="ECO:0000256" key="2">
    <source>
        <dbReference type="ARBA" id="ARBA00007599"/>
    </source>
</evidence>
<comment type="subcellular location">
    <subcellularLocation>
        <location evidence="1">Cytoplasm</location>
    </subcellularLocation>
</comment>
<sequence>MAGFLWTKCWFRLQLLLHLLEMTSNQTYRLSSTTETQKLAETFGESVQQGTVLALIGDLGSGKTTFTQGFAKGFGVTESVGSPTFKIVSEYNCRKGKLVHVDCYRLKGSDDFLNIDGESILNAVDAVTLIEWADIIQPILPPDTVYLRFSHCYDDMNSRNLTINPNLVFGKN</sequence>
<evidence type="ECO:0000256" key="1">
    <source>
        <dbReference type="ARBA" id="ARBA00004496"/>
    </source>
</evidence>
<dbReference type="EMBL" id="KF170416">
    <property type="protein sequence ID" value="AGO87870.1"/>
    <property type="molecule type" value="Genomic_DNA"/>
</dbReference>
<evidence type="ECO:0000256" key="6">
    <source>
        <dbReference type="ARBA" id="ARBA00022723"/>
    </source>
</evidence>
<dbReference type="GO" id="GO:0005737">
    <property type="term" value="C:cytoplasm"/>
    <property type="evidence" value="ECO:0007669"/>
    <property type="project" value="UniProtKB-SubCell"/>
</dbReference>
<keyword evidence="9" id="KW-0460">Magnesium</keyword>
<name>S4W9V6_9BACT</name>
<dbReference type="PANTHER" id="PTHR33540:SF2">
    <property type="entry name" value="TRNA THREONYLCARBAMOYLADENOSINE BIOSYNTHESIS PROTEIN TSAE"/>
    <property type="match status" value="1"/>
</dbReference>
<evidence type="ECO:0000256" key="8">
    <source>
        <dbReference type="ARBA" id="ARBA00022840"/>
    </source>
</evidence>
<evidence type="ECO:0000256" key="5">
    <source>
        <dbReference type="ARBA" id="ARBA00022694"/>
    </source>
</evidence>
<dbReference type="GO" id="GO:0046872">
    <property type="term" value="F:metal ion binding"/>
    <property type="evidence" value="ECO:0007669"/>
    <property type="project" value="UniProtKB-KW"/>
</dbReference>
<protein>
    <recommendedName>
        <fullName evidence="3">tRNA threonylcarbamoyladenosine biosynthesis protein TsaE</fullName>
    </recommendedName>
    <alternativeName>
        <fullName evidence="10">t(6)A37 threonylcarbamoyladenosine biosynthesis protein TsaE</fullName>
    </alternativeName>
</protein>
<organism evidence="11">
    <name type="scientific">uncultured bacterium FGYC_13M19</name>
    <dbReference type="NCBI Taxonomy" id="1343844"/>
    <lineage>
        <taxon>Bacteria</taxon>
        <taxon>environmental samples</taxon>
    </lineage>
</organism>
<dbReference type="InterPro" id="IPR003442">
    <property type="entry name" value="T6A_TsaE"/>
</dbReference>
<dbReference type="InterPro" id="IPR027417">
    <property type="entry name" value="P-loop_NTPase"/>
</dbReference>
<dbReference type="GO" id="GO:0002949">
    <property type="term" value="P:tRNA threonylcarbamoyladenosine modification"/>
    <property type="evidence" value="ECO:0007669"/>
    <property type="project" value="InterPro"/>
</dbReference>
<reference evidence="11" key="1">
    <citation type="journal article" date="2014" name="ISME J.">
        <title>Genomic properties of Marine Group A bacteria indicate a role in the marine sulfur cycle.</title>
        <authorList>
            <person name="Wright J.J."/>
            <person name="Mewis K."/>
            <person name="Hanson N.W."/>
            <person name="Konwar K.M."/>
            <person name="Maas K.R."/>
            <person name="Hallam S.J."/>
        </authorList>
    </citation>
    <scope>NUCLEOTIDE SEQUENCE</scope>
</reference>
<evidence type="ECO:0000256" key="4">
    <source>
        <dbReference type="ARBA" id="ARBA00022490"/>
    </source>
</evidence>
<keyword evidence="8" id="KW-0067">ATP-binding</keyword>
<dbReference type="NCBIfam" id="TIGR00150">
    <property type="entry name" value="T6A_YjeE"/>
    <property type="match status" value="1"/>
</dbReference>
<proteinExistence type="inferred from homology"/>
<dbReference type="GO" id="GO:0005524">
    <property type="term" value="F:ATP binding"/>
    <property type="evidence" value="ECO:0007669"/>
    <property type="project" value="UniProtKB-KW"/>
</dbReference>
<comment type="similarity">
    <text evidence="2">Belongs to the TsaE family.</text>
</comment>
<evidence type="ECO:0000313" key="11">
    <source>
        <dbReference type="EMBL" id="AGO87870.1"/>
    </source>
</evidence>
<evidence type="ECO:0000256" key="10">
    <source>
        <dbReference type="ARBA" id="ARBA00032441"/>
    </source>
</evidence>
<keyword evidence="5" id="KW-0819">tRNA processing</keyword>
<keyword evidence="7" id="KW-0547">Nucleotide-binding</keyword>
<dbReference type="Gene3D" id="3.40.50.300">
    <property type="entry name" value="P-loop containing nucleotide triphosphate hydrolases"/>
    <property type="match status" value="1"/>
</dbReference>
<dbReference type="PANTHER" id="PTHR33540">
    <property type="entry name" value="TRNA THREONYLCARBAMOYLADENOSINE BIOSYNTHESIS PROTEIN TSAE"/>
    <property type="match status" value="1"/>
</dbReference>
<evidence type="ECO:0000256" key="9">
    <source>
        <dbReference type="ARBA" id="ARBA00022842"/>
    </source>
</evidence>
<evidence type="ECO:0000256" key="3">
    <source>
        <dbReference type="ARBA" id="ARBA00019010"/>
    </source>
</evidence>
<evidence type="ECO:0000256" key="7">
    <source>
        <dbReference type="ARBA" id="ARBA00022741"/>
    </source>
</evidence>
<dbReference type="SUPFAM" id="SSF52540">
    <property type="entry name" value="P-loop containing nucleoside triphosphate hydrolases"/>
    <property type="match status" value="1"/>
</dbReference>
<keyword evidence="6" id="KW-0479">Metal-binding</keyword>
<dbReference type="AlphaFoldDB" id="S4W9V6"/>
<dbReference type="Pfam" id="PF02367">
    <property type="entry name" value="TsaE"/>
    <property type="match status" value="1"/>
</dbReference>
<keyword evidence="4" id="KW-0963">Cytoplasm</keyword>
<accession>S4W9V6</accession>